<dbReference type="OMA" id="LINDANC"/>
<dbReference type="SMART" id="SM00034">
    <property type="entry name" value="CLECT"/>
    <property type="match status" value="1"/>
</dbReference>
<proteinExistence type="predicted"/>
<dbReference type="SUPFAM" id="SSF56436">
    <property type="entry name" value="C-type lectin-like"/>
    <property type="match status" value="1"/>
</dbReference>
<dbReference type="PROSITE" id="PS50041">
    <property type="entry name" value="C_TYPE_LECTIN_2"/>
    <property type="match status" value="1"/>
</dbReference>
<name>A0A3Q0SDB1_AMPCI</name>
<dbReference type="InterPro" id="IPR050111">
    <property type="entry name" value="C-type_lectin/snaclec_domain"/>
</dbReference>
<protein>
    <recommendedName>
        <fullName evidence="1">C-type lectin domain-containing protein</fullName>
    </recommendedName>
</protein>
<evidence type="ECO:0000259" key="1">
    <source>
        <dbReference type="PROSITE" id="PS50041"/>
    </source>
</evidence>
<dbReference type="InterPro" id="IPR016187">
    <property type="entry name" value="CTDL_fold"/>
</dbReference>
<dbReference type="InterPro" id="IPR001304">
    <property type="entry name" value="C-type_lectin-like"/>
</dbReference>
<sequence length="176" mass="21391">MLFLYFVNEPNNKTTFLSYSLSSGEHLAEKRFFRHIWHFFRKVFKPRRRYLGWTTHGNRQYRYFPHHVTWAQAQRFCESQNANLASVRNLGEYQAIQRVIYRATFNYVPAWIGGSDKGYWFWSDGTPFRYANWCRGEPNNVWGMEHCLHMNWTGNRCMNDIPCHNQYPFVCVRKRR</sequence>
<reference evidence="2" key="2">
    <citation type="submission" date="2025-09" db="UniProtKB">
        <authorList>
            <consortium name="Ensembl"/>
        </authorList>
    </citation>
    <scope>IDENTIFICATION</scope>
</reference>
<reference evidence="2" key="1">
    <citation type="submission" date="2025-08" db="UniProtKB">
        <authorList>
            <consortium name="Ensembl"/>
        </authorList>
    </citation>
    <scope>IDENTIFICATION</scope>
</reference>
<dbReference type="InterPro" id="IPR016186">
    <property type="entry name" value="C-type_lectin-like/link_sf"/>
</dbReference>
<dbReference type="Gene3D" id="3.10.100.10">
    <property type="entry name" value="Mannose-Binding Protein A, subunit A"/>
    <property type="match status" value="1"/>
</dbReference>
<feature type="domain" description="C-type lectin" evidence="1">
    <location>
        <begin position="56"/>
        <end position="172"/>
    </location>
</feature>
<keyword evidence="3" id="KW-1185">Reference proteome</keyword>
<dbReference type="GeneTree" id="ENSGT00940000163911"/>
<dbReference type="Proteomes" id="UP000261340">
    <property type="component" value="Unplaced"/>
</dbReference>
<dbReference type="Pfam" id="PF00059">
    <property type="entry name" value="Lectin_C"/>
    <property type="match status" value="1"/>
</dbReference>
<dbReference type="PANTHER" id="PTHR22803">
    <property type="entry name" value="MANNOSE, PHOSPHOLIPASE, LECTIN RECEPTOR RELATED"/>
    <property type="match status" value="1"/>
</dbReference>
<evidence type="ECO:0000313" key="3">
    <source>
        <dbReference type="Proteomes" id="UP000261340"/>
    </source>
</evidence>
<dbReference type="AlphaFoldDB" id="A0A3Q0SDB1"/>
<dbReference type="Ensembl" id="ENSACIT00000018852.1">
    <property type="protein sequence ID" value="ENSACIP00000018360.1"/>
    <property type="gene ID" value="ENSACIG00000014328.1"/>
</dbReference>
<dbReference type="STRING" id="61819.ENSACIP00000018360"/>
<organism evidence="2 3">
    <name type="scientific">Amphilophus citrinellus</name>
    <name type="common">Midas cichlid</name>
    <name type="synonym">Cichlasoma citrinellum</name>
    <dbReference type="NCBI Taxonomy" id="61819"/>
    <lineage>
        <taxon>Eukaryota</taxon>
        <taxon>Metazoa</taxon>
        <taxon>Chordata</taxon>
        <taxon>Craniata</taxon>
        <taxon>Vertebrata</taxon>
        <taxon>Euteleostomi</taxon>
        <taxon>Actinopterygii</taxon>
        <taxon>Neopterygii</taxon>
        <taxon>Teleostei</taxon>
        <taxon>Neoteleostei</taxon>
        <taxon>Acanthomorphata</taxon>
        <taxon>Ovalentaria</taxon>
        <taxon>Cichlomorphae</taxon>
        <taxon>Cichliformes</taxon>
        <taxon>Cichlidae</taxon>
        <taxon>New World cichlids</taxon>
        <taxon>Cichlasomatinae</taxon>
        <taxon>Heroini</taxon>
        <taxon>Amphilophus</taxon>
    </lineage>
</organism>
<evidence type="ECO:0000313" key="2">
    <source>
        <dbReference type="Ensembl" id="ENSACIP00000018360.1"/>
    </source>
</evidence>
<dbReference type="CDD" id="cd00037">
    <property type="entry name" value="CLECT"/>
    <property type="match status" value="1"/>
</dbReference>
<accession>A0A3Q0SDB1</accession>